<evidence type="ECO:0000256" key="2">
    <source>
        <dbReference type="SAM" id="SignalP"/>
    </source>
</evidence>
<reference evidence="3 4" key="1">
    <citation type="submission" date="2017-09" db="EMBL/GenBank/DDBJ databases">
        <authorList>
            <person name="Ehlers B."/>
            <person name="Leendertz F.H."/>
        </authorList>
    </citation>
    <scope>NUCLEOTIDE SEQUENCE [LARGE SCALE GENOMIC DNA]</scope>
    <source>
        <strain evidence="3 4">CGMCC 4.6857</strain>
    </source>
</reference>
<accession>A0A285KIX4</accession>
<dbReference type="Proteomes" id="UP000219612">
    <property type="component" value="Unassembled WGS sequence"/>
</dbReference>
<dbReference type="OrthoDB" id="5192421at2"/>
<evidence type="ECO:0000313" key="3">
    <source>
        <dbReference type="EMBL" id="SNY72555.1"/>
    </source>
</evidence>
<organism evidence="3 4">
    <name type="scientific">Paractinoplanes atraurantiacus</name>
    <dbReference type="NCBI Taxonomy" id="1036182"/>
    <lineage>
        <taxon>Bacteria</taxon>
        <taxon>Bacillati</taxon>
        <taxon>Actinomycetota</taxon>
        <taxon>Actinomycetes</taxon>
        <taxon>Micromonosporales</taxon>
        <taxon>Micromonosporaceae</taxon>
        <taxon>Paractinoplanes</taxon>
    </lineage>
</organism>
<evidence type="ECO:0008006" key="5">
    <source>
        <dbReference type="Google" id="ProtNLM"/>
    </source>
</evidence>
<evidence type="ECO:0000256" key="1">
    <source>
        <dbReference type="SAM" id="MobiDB-lite"/>
    </source>
</evidence>
<feature type="signal peptide" evidence="2">
    <location>
        <begin position="1"/>
        <end position="26"/>
    </location>
</feature>
<keyword evidence="4" id="KW-1185">Reference proteome</keyword>
<dbReference type="PROSITE" id="PS51257">
    <property type="entry name" value="PROKAR_LIPOPROTEIN"/>
    <property type="match status" value="1"/>
</dbReference>
<gene>
    <name evidence="3" type="ORF">SAMN05421748_14313</name>
</gene>
<dbReference type="AlphaFoldDB" id="A0A285KIX4"/>
<dbReference type="RefSeq" id="WP_097328788.1">
    <property type="nucleotide sequence ID" value="NZ_OBDY01000043.1"/>
</dbReference>
<feature type="region of interest" description="Disordered" evidence="1">
    <location>
        <begin position="24"/>
        <end position="45"/>
    </location>
</feature>
<dbReference type="EMBL" id="OBDY01000043">
    <property type="protein sequence ID" value="SNY72555.1"/>
    <property type="molecule type" value="Genomic_DNA"/>
</dbReference>
<keyword evidence="2" id="KW-0732">Signal</keyword>
<protein>
    <recommendedName>
        <fullName evidence="5">Fibronectin type-III domain-containing protein</fullName>
    </recommendedName>
</protein>
<feature type="chain" id="PRO_5039538004" description="Fibronectin type-III domain-containing protein" evidence="2">
    <location>
        <begin position="27"/>
        <end position="180"/>
    </location>
</feature>
<sequence length="180" mass="18574">MKVARLAILPLVLLAAGCGTSGSTDAQASAQPAAPWVQVSSGSRTPSPVVTYTGSPRPGLPPVSFLPTSTACAIGWPDADQVLIPMVVTPGAGSFSVQWPNRFGNTYRITAVPQELVSGAQPDPVWQTVTTGAECNASATITGLQSGKPYIIWLDAPDTPRGVDGSRSLYSGKTGVVRPK</sequence>
<name>A0A285KIX4_9ACTN</name>
<evidence type="ECO:0000313" key="4">
    <source>
        <dbReference type="Proteomes" id="UP000219612"/>
    </source>
</evidence>
<proteinExistence type="predicted"/>